<evidence type="ECO:0000313" key="2">
    <source>
        <dbReference type="Proteomes" id="UP000017246"/>
    </source>
</evidence>
<organism evidence="1 2">
    <name type="scientific">Echinococcus multilocularis</name>
    <name type="common">Fox tapeworm</name>
    <dbReference type="NCBI Taxonomy" id="6211"/>
    <lineage>
        <taxon>Eukaryota</taxon>
        <taxon>Metazoa</taxon>
        <taxon>Spiralia</taxon>
        <taxon>Lophotrochozoa</taxon>
        <taxon>Platyhelminthes</taxon>
        <taxon>Cestoda</taxon>
        <taxon>Eucestoda</taxon>
        <taxon>Cyclophyllidea</taxon>
        <taxon>Taeniidae</taxon>
        <taxon>Echinococcus</taxon>
    </lineage>
</organism>
<dbReference type="Proteomes" id="UP000017246">
    <property type="component" value="Unassembled WGS sequence"/>
</dbReference>
<evidence type="ECO:0000313" key="1">
    <source>
        <dbReference type="EMBL" id="CDI97529.1"/>
    </source>
</evidence>
<name>A0A087VZ77_ECHMU</name>
<reference evidence="1" key="2">
    <citation type="submission" date="2015-11" db="EMBL/GenBank/DDBJ databases">
        <authorList>
            <person name="Zhang Y."/>
            <person name="Guo Z."/>
        </authorList>
    </citation>
    <scope>NUCLEOTIDE SEQUENCE</scope>
</reference>
<gene>
    <name evidence="1" type="ORF">EmuJ_000130600</name>
</gene>
<proteinExistence type="predicted"/>
<accession>A0A087VZ77</accession>
<dbReference type="AlphaFoldDB" id="A0A087VZ77"/>
<sequence>METKLARAVQAIQSSNYSLNTVLQLQESGFDFAQLSGQIVCGLVARNFGLGLKILLSCGVKLDCVDPTSGNSPLILLAAEGLCGPVRCLIGHVPVGHLHHINRSTNSVLSLLLARGHSRCGCLEALLQRFSTSTIIHLKDPCNRVILSVADLLEQIKTSDIDRVAGVFKLWISVNFIDLEDNATDAETRKKTRELLLQRTIGPIVKDCLSGWTSPRTIRTSTSKCFQLFSKLLILGRLSVSFLEDCQRELDAAYSIDRPKPLEASQIRQLDHLQDGIYKLLDIFEPLVPLKLLTILCIRRQLQRAMQSTPEKDANKTSEDFIFHRQIEELDLPFYLSQMILLQDDIQLY</sequence>
<keyword evidence="2" id="KW-1185">Reference proteome</keyword>
<dbReference type="EMBL" id="LN902844">
    <property type="protein sequence ID" value="CDI97529.1"/>
    <property type="molecule type" value="Genomic_DNA"/>
</dbReference>
<protein>
    <submittedName>
        <fullName evidence="1">Uncharacterized protein</fullName>
    </submittedName>
</protein>
<dbReference type="OMA" id="RCLIGHV"/>
<reference evidence="1" key="1">
    <citation type="journal article" date="2013" name="Nature">
        <title>The genomes of four tapeworm species reveal adaptations to parasitism.</title>
        <authorList>
            <person name="Tsai I.J."/>
            <person name="Zarowiecki M."/>
            <person name="Holroyd N."/>
            <person name="Garciarrubio A."/>
            <person name="Sanchez-Flores A."/>
            <person name="Brooks K.L."/>
            <person name="Tracey A."/>
            <person name="Bobes R.J."/>
            <person name="Fragoso G."/>
            <person name="Sciutto E."/>
            <person name="Aslett M."/>
            <person name="Beasley H."/>
            <person name="Bennett H.M."/>
            <person name="Cai J."/>
            <person name="Camicia F."/>
            <person name="Clark R."/>
            <person name="Cucher M."/>
            <person name="De Silva N."/>
            <person name="Day T.A."/>
            <person name="Deplazes P."/>
            <person name="Estrada K."/>
            <person name="Fernandez C."/>
            <person name="Holland P.W."/>
            <person name="Hou J."/>
            <person name="Hu S."/>
            <person name="Huckvale T."/>
            <person name="Hung S.S."/>
            <person name="Kamenetzky L."/>
            <person name="Keane J.A."/>
            <person name="Kiss F."/>
            <person name="Koziol U."/>
            <person name="Lambert O."/>
            <person name="Liu K."/>
            <person name="Luo X."/>
            <person name="Luo Y."/>
            <person name="Macchiaroli N."/>
            <person name="Nichol S."/>
            <person name="Paps J."/>
            <person name="Parkinson J."/>
            <person name="Pouchkina-Stantcheva N."/>
            <person name="Riddiford N."/>
            <person name="Rosenzvit M."/>
            <person name="Salinas G."/>
            <person name="Wasmuth J.D."/>
            <person name="Zamanian M."/>
            <person name="Zheng Y."/>
            <person name="Cai X."/>
            <person name="Soberon X."/>
            <person name="Olson P.D."/>
            <person name="Laclette J.P."/>
            <person name="Brehm K."/>
            <person name="Berriman M."/>
            <person name="Garciarrubio A."/>
            <person name="Bobes R.J."/>
            <person name="Fragoso G."/>
            <person name="Sanchez-Flores A."/>
            <person name="Estrada K."/>
            <person name="Cevallos M.A."/>
            <person name="Morett E."/>
            <person name="Gonzalez V."/>
            <person name="Portillo T."/>
            <person name="Ochoa-Leyva A."/>
            <person name="Jose M.V."/>
            <person name="Sciutto E."/>
            <person name="Landa A."/>
            <person name="Jimenez L."/>
            <person name="Valdes V."/>
            <person name="Carrero J.C."/>
            <person name="Larralde C."/>
            <person name="Morales-Montor J."/>
            <person name="Limon-Lason J."/>
            <person name="Soberon X."/>
            <person name="Laclette J.P."/>
        </authorList>
    </citation>
    <scope>NUCLEOTIDE SEQUENCE [LARGE SCALE GENOMIC DNA]</scope>
</reference>
<dbReference type="OrthoDB" id="6255016at2759"/>